<evidence type="ECO:0000256" key="6">
    <source>
        <dbReference type="ARBA" id="ARBA00022676"/>
    </source>
</evidence>
<reference evidence="10" key="1">
    <citation type="journal article" date="2020" name="mSystems">
        <title>Genome- and Community-Level Interaction Insights into Carbon Utilization and Element Cycling Functions of Hydrothermarchaeota in Hydrothermal Sediment.</title>
        <authorList>
            <person name="Zhou Z."/>
            <person name="Liu Y."/>
            <person name="Xu W."/>
            <person name="Pan J."/>
            <person name="Luo Z.H."/>
            <person name="Li M."/>
        </authorList>
    </citation>
    <scope>NUCLEOTIDE SEQUENCE [LARGE SCALE GENOMIC DNA]</scope>
    <source>
        <strain evidence="10">SpSt-876</strain>
    </source>
</reference>
<comment type="function">
    <text evidence="1">Condensation of UDP-2,3-diacylglucosamine and 2,3-diacylglucosamine-1-phosphate to form lipid A disaccharide, a precursor of lipid A, a phosphorylated glycolipid that anchors the lipopolysaccharide to the outer membrane of the cell.</text>
</comment>
<dbReference type="GO" id="GO:0005543">
    <property type="term" value="F:phospholipid binding"/>
    <property type="evidence" value="ECO:0007669"/>
    <property type="project" value="TreeGrafter"/>
</dbReference>
<dbReference type="PANTHER" id="PTHR30372">
    <property type="entry name" value="LIPID-A-DISACCHARIDE SYNTHASE"/>
    <property type="match status" value="1"/>
</dbReference>
<dbReference type="EMBL" id="DTLI01000161">
    <property type="protein sequence ID" value="HHS52561.1"/>
    <property type="molecule type" value="Genomic_DNA"/>
</dbReference>
<dbReference type="GO" id="GO:0016020">
    <property type="term" value="C:membrane"/>
    <property type="evidence" value="ECO:0007669"/>
    <property type="project" value="GOC"/>
</dbReference>
<keyword evidence="6" id="KW-0328">Glycosyltransferase</keyword>
<keyword evidence="5" id="KW-0441">Lipid A biosynthesis</keyword>
<dbReference type="Pfam" id="PF02684">
    <property type="entry name" value="LpxB"/>
    <property type="match status" value="1"/>
</dbReference>
<organism evidence="10">
    <name type="scientific">candidate division WOR-3 bacterium</name>
    <dbReference type="NCBI Taxonomy" id="2052148"/>
    <lineage>
        <taxon>Bacteria</taxon>
        <taxon>Bacteria division WOR-3</taxon>
    </lineage>
</organism>
<evidence type="ECO:0000256" key="9">
    <source>
        <dbReference type="ARBA" id="ARBA00048975"/>
    </source>
</evidence>
<gene>
    <name evidence="10" type="ORF">ENW73_06825</name>
</gene>
<dbReference type="EC" id="2.4.1.182" evidence="2"/>
<sequence>MKIFIAAGEPSGDLYGSLIASELLALNCNLSIFGMGGDLMRESGVKILRDFTDLTTFGFYEGLKNYFRLKKIYNEFSNYLYLLRPDIFLPISFAGFNLRLSAVAKKLGVRVIYFAPPQLWAWGRWRAKVLRRNTDKVICLFPFEEQFFQNLGVKAIYLGNPLLDYVEQGKNLPSNILNSVPPGSKIITFMPGSRKDEIRNHLPLMLHIFQKLKKEIANLIGFVITENSNHLPTIDQLYYTKEARYQIMAKSDLIVTSSGTAALEAGILGVFHIGIYRLSLPSYFLARVLVKTKRFLLTNIILKEDIVPEIIQPTFPKLYPIVIKLLQNPQSFRKERLLRIKNILGPSGAAKRIAQAIVA</sequence>
<evidence type="ECO:0000256" key="8">
    <source>
        <dbReference type="ARBA" id="ARBA00023098"/>
    </source>
</evidence>
<evidence type="ECO:0000256" key="5">
    <source>
        <dbReference type="ARBA" id="ARBA00022556"/>
    </source>
</evidence>
<protein>
    <recommendedName>
        <fullName evidence="3">Lipid-A-disaccharide synthase</fullName>
        <ecNumber evidence="2">2.4.1.182</ecNumber>
    </recommendedName>
</protein>
<name>A0A7C6EDC1_UNCW3</name>
<comment type="catalytic activity">
    <reaction evidence="9">
        <text>a lipid X + a UDP-2-N,3-O-bis[(3R)-3-hydroxyacyl]-alpha-D-glucosamine = a lipid A disaccharide + UDP + H(+)</text>
        <dbReference type="Rhea" id="RHEA:67828"/>
        <dbReference type="ChEBI" id="CHEBI:15378"/>
        <dbReference type="ChEBI" id="CHEBI:58223"/>
        <dbReference type="ChEBI" id="CHEBI:137748"/>
        <dbReference type="ChEBI" id="CHEBI:176338"/>
        <dbReference type="ChEBI" id="CHEBI:176343"/>
        <dbReference type="EC" id="2.4.1.182"/>
    </reaction>
</comment>
<accession>A0A7C6EDC1</accession>
<proteinExistence type="predicted"/>
<dbReference type="GO" id="GO:0009245">
    <property type="term" value="P:lipid A biosynthetic process"/>
    <property type="evidence" value="ECO:0007669"/>
    <property type="project" value="UniProtKB-KW"/>
</dbReference>
<keyword evidence="8" id="KW-0443">Lipid metabolism</keyword>
<evidence type="ECO:0000256" key="1">
    <source>
        <dbReference type="ARBA" id="ARBA00002056"/>
    </source>
</evidence>
<dbReference type="GO" id="GO:0008915">
    <property type="term" value="F:lipid-A-disaccharide synthase activity"/>
    <property type="evidence" value="ECO:0007669"/>
    <property type="project" value="UniProtKB-EC"/>
</dbReference>
<dbReference type="AlphaFoldDB" id="A0A7C6EDC1"/>
<evidence type="ECO:0000256" key="3">
    <source>
        <dbReference type="ARBA" id="ARBA00020902"/>
    </source>
</evidence>
<evidence type="ECO:0000313" key="10">
    <source>
        <dbReference type="EMBL" id="HHS52561.1"/>
    </source>
</evidence>
<dbReference type="SUPFAM" id="SSF53756">
    <property type="entry name" value="UDP-Glycosyltransferase/glycogen phosphorylase"/>
    <property type="match status" value="1"/>
</dbReference>
<evidence type="ECO:0000256" key="7">
    <source>
        <dbReference type="ARBA" id="ARBA00022679"/>
    </source>
</evidence>
<dbReference type="PANTHER" id="PTHR30372:SF4">
    <property type="entry name" value="LIPID-A-DISACCHARIDE SYNTHASE, MITOCHONDRIAL-RELATED"/>
    <property type="match status" value="1"/>
</dbReference>
<comment type="caution">
    <text evidence="10">The sequence shown here is derived from an EMBL/GenBank/DDBJ whole genome shotgun (WGS) entry which is preliminary data.</text>
</comment>
<dbReference type="InterPro" id="IPR003835">
    <property type="entry name" value="Glyco_trans_19"/>
</dbReference>
<keyword evidence="7" id="KW-0808">Transferase</keyword>
<evidence type="ECO:0000256" key="4">
    <source>
        <dbReference type="ARBA" id="ARBA00022516"/>
    </source>
</evidence>
<evidence type="ECO:0000256" key="2">
    <source>
        <dbReference type="ARBA" id="ARBA00012687"/>
    </source>
</evidence>
<keyword evidence="4" id="KW-0444">Lipid biosynthesis</keyword>